<dbReference type="PATRIC" id="fig|657309.4.peg.2091"/>
<accession>D6D1G6</accession>
<dbReference type="EMBL" id="FP929033">
    <property type="protein sequence ID" value="CBK68268.1"/>
    <property type="molecule type" value="Genomic_DNA"/>
</dbReference>
<dbReference type="KEGG" id="bxy:BXY_32630"/>
<dbReference type="Pfam" id="PF02469">
    <property type="entry name" value="Fasciclin"/>
    <property type="match status" value="1"/>
</dbReference>
<dbReference type="Gene3D" id="2.30.180.10">
    <property type="entry name" value="FAS1 domain"/>
    <property type="match status" value="1"/>
</dbReference>
<dbReference type="InterPro" id="IPR050904">
    <property type="entry name" value="Adhesion/Biosynth-related"/>
</dbReference>
<dbReference type="PROSITE" id="PS50213">
    <property type="entry name" value="FAS1"/>
    <property type="match status" value="1"/>
</dbReference>
<dbReference type="PANTHER" id="PTHR10900">
    <property type="entry name" value="PERIOSTIN-RELATED"/>
    <property type="match status" value="1"/>
</dbReference>
<dbReference type="InterPro" id="IPR036378">
    <property type="entry name" value="FAS1_dom_sf"/>
</dbReference>
<proteinExistence type="predicted"/>
<name>D6D1G6_9BACE</name>
<dbReference type="HOGENOM" id="CLU_374946_0_0_10"/>
<sequence length="727" mass="81164">MDEHYEVPDWVADNAWEVLSSGEHGNYSIFLQGLEIAGYKQMLEGKAILTIIAPDDDAFQTYLNKRGFTSISDMPVNEVSKLIGYHVLYYSYNKEKLVNFRPTGSTETEEEQNIKAGLYYKHRTRSSDAPTVETTPTGASVMVYHLERYLPIFSYRYFQTKGIDAKNNYEAFYPNSTWTGDDGFNVSNASVKEYGIIANNGYIHAVDRVVEPLETIYTELKNKEKYSTFLDLYDSFGVYVADDELSKSYAKAYGVDTLYQYQHGGLPNIACEWPTSSYLNFTALTALSYSIFAPSNTAINSFFDSFWKIGGYSSMQEVDALALNYFLYQFIYGGSMLFPEELGDDELKNLAGSSLNINPAALNEKTMCVNGALYGMDEIKEPSTFASVIGPLFQYKSARSFLYALLGSSLFSSYVSDLSKYIVLVPTAEQFEASGIRTVYSTQGLEAEGDDGWAEISNTAKQNIVYLHSASISSEQSSELPERGTRVIPTESTWNYWFVKDGNITCSSTFNQQLNPQFNGTVFTPFTKLKNGSNGSTYSFDAEQLFAAESGDLAYNIAICADHNYPYYCFAQLLREANLISNQIMMNLFGKGRFVAFIPTNDAIKRALASNKIPGAIDASFDAEGKLSGTFDAKELANYLNSYFITAAQNVIPSYPYIGSDFKSGRYWSERVVQTEGATAPQLIYTDNGTSLSIQLEGGNKCQVVSDYDYFPFAYEGGCFHLIDDVF</sequence>
<dbReference type="eggNOG" id="COG2335">
    <property type="taxonomic scope" value="Bacteria"/>
</dbReference>
<gene>
    <name evidence="2" type="ORF">BXY_32630</name>
</gene>
<evidence type="ECO:0000313" key="3">
    <source>
        <dbReference type="Proteomes" id="UP000008795"/>
    </source>
</evidence>
<organism evidence="2 3">
    <name type="scientific">Bacteroides xylanisolvens XB1A</name>
    <dbReference type="NCBI Taxonomy" id="657309"/>
    <lineage>
        <taxon>Bacteria</taxon>
        <taxon>Pseudomonadati</taxon>
        <taxon>Bacteroidota</taxon>
        <taxon>Bacteroidia</taxon>
        <taxon>Bacteroidales</taxon>
        <taxon>Bacteroidaceae</taxon>
        <taxon>Bacteroides</taxon>
    </lineage>
</organism>
<evidence type="ECO:0000313" key="2">
    <source>
        <dbReference type="EMBL" id="CBK68268.1"/>
    </source>
</evidence>
<feature type="domain" description="FAS1" evidence="1">
    <location>
        <begin position="14"/>
        <end position="210"/>
    </location>
</feature>
<protein>
    <submittedName>
        <fullName evidence="2">Fasciclin domain</fullName>
    </submittedName>
</protein>
<dbReference type="InterPro" id="IPR000782">
    <property type="entry name" value="FAS1_domain"/>
</dbReference>
<dbReference type="PANTHER" id="PTHR10900:SF77">
    <property type="entry name" value="FI19380P1"/>
    <property type="match status" value="1"/>
</dbReference>
<dbReference type="SUPFAM" id="SSF82153">
    <property type="entry name" value="FAS1 domain"/>
    <property type="match status" value="2"/>
</dbReference>
<reference evidence="2 3" key="2">
    <citation type="submission" date="2010-03" db="EMBL/GenBank/DDBJ databases">
        <authorList>
            <person name="Pajon A."/>
        </authorList>
    </citation>
    <scope>NUCLEOTIDE SEQUENCE [LARGE SCALE GENOMIC DNA]</scope>
    <source>
        <strain evidence="2 3">XB1A</strain>
    </source>
</reference>
<reference evidence="2 3" key="1">
    <citation type="submission" date="2010-03" db="EMBL/GenBank/DDBJ databases">
        <title>The genome sequence of Bacteriodes xylanisolvens XB1A.</title>
        <authorList>
            <consortium name="metaHIT consortium -- http://www.metahit.eu/"/>
            <person name="Pajon A."/>
            <person name="Turner K."/>
            <person name="Parkhill J."/>
            <person name="Bernalier A."/>
        </authorList>
    </citation>
    <scope>NUCLEOTIDE SEQUENCE [LARGE SCALE GENOMIC DNA]</scope>
    <source>
        <strain evidence="2 3">XB1A</strain>
    </source>
</reference>
<dbReference type="AlphaFoldDB" id="D6D1G6"/>
<evidence type="ECO:0000259" key="1">
    <source>
        <dbReference type="PROSITE" id="PS50213"/>
    </source>
</evidence>
<dbReference type="Proteomes" id="UP000008795">
    <property type="component" value="Chromosome"/>
</dbReference>